<dbReference type="STRING" id="34059.A9308_00615"/>
<accession>A0A1B8Q8Y1</accession>
<dbReference type="EMBL" id="LZMZ01000051">
    <property type="protein sequence ID" value="OBX73746.1"/>
    <property type="molecule type" value="Genomic_DNA"/>
</dbReference>
<evidence type="ECO:0000313" key="2">
    <source>
        <dbReference type="Proteomes" id="UP000092508"/>
    </source>
</evidence>
<protein>
    <recommendedName>
        <fullName evidence="3">DUF2190 family protein</fullName>
    </recommendedName>
</protein>
<name>A0A1B8Q8Y1_9GAMM</name>
<dbReference type="InterPro" id="IPR054438">
    <property type="entry name" value="Struct_cement_gp24/gp6"/>
</dbReference>
<dbReference type="OrthoDB" id="7570830at2"/>
<comment type="caution">
    <text evidence="1">The sequence shown here is derived from an EMBL/GenBank/DDBJ whole genome shotgun (WGS) entry which is preliminary data.</text>
</comment>
<evidence type="ECO:0000313" key="1">
    <source>
        <dbReference type="EMBL" id="OBX73746.1"/>
    </source>
</evidence>
<dbReference type="AlphaFoldDB" id="A0A1B8Q8Y1"/>
<dbReference type="RefSeq" id="WP_067238503.1">
    <property type="nucleotide sequence ID" value="NZ_LZMZ01000051.1"/>
</dbReference>
<proteinExistence type="predicted"/>
<sequence length="139" mass="14539">MVYKSQPDVGVAGSIATTENRDIKSRTVEDAAGIAFGLAVAQGVDDKGIRAVNAGDTKFVGITALDLSSRNDAKFLQYESARILKKGVIWVEVTEDVNAGDDVAVDLATGKFNKSGAKYANARFETSAAAGGLAQVELK</sequence>
<dbReference type="Proteomes" id="UP000092508">
    <property type="component" value="Unassembled WGS sequence"/>
</dbReference>
<evidence type="ECO:0008006" key="3">
    <source>
        <dbReference type="Google" id="ProtNLM"/>
    </source>
</evidence>
<dbReference type="Pfam" id="PF22758">
    <property type="entry name" value="Phage_cement"/>
    <property type="match status" value="1"/>
</dbReference>
<gene>
    <name evidence="1" type="ORF">A9308_00615</name>
</gene>
<organism evidence="1 2">
    <name type="scientific">Faucicola atlantae</name>
    <dbReference type="NCBI Taxonomy" id="34059"/>
    <lineage>
        <taxon>Bacteria</taxon>
        <taxon>Pseudomonadati</taxon>
        <taxon>Pseudomonadota</taxon>
        <taxon>Gammaproteobacteria</taxon>
        <taxon>Moraxellales</taxon>
        <taxon>Moraxellaceae</taxon>
        <taxon>Faucicola</taxon>
    </lineage>
</organism>
<reference evidence="1 2" key="1">
    <citation type="submission" date="2016-06" db="EMBL/GenBank/DDBJ databases">
        <title>Draft genome of Moraxella atlantae CCUG 66109.</title>
        <authorList>
            <person name="Salva-Serra F."/>
            <person name="Engstrom-Jakobsson H."/>
            <person name="Thorell K."/>
            <person name="Gonzales-Siles L."/>
            <person name="Karlsson R."/>
            <person name="Boulund F."/>
            <person name="Engstrand L."/>
            <person name="Kristiansson E."/>
            <person name="Moore E."/>
        </authorList>
    </citation>
    <scope>NUCLEOTIDE SEQUENCE [LARGE SCALE GENOMIC DNA]</scope>
    <source>
        <strain evidence="1 2">CCUG 66109</strain>
    </source>
</reference>